<protein>
    <submittedName>
        <fullName evidence="2">Uncharacterized protein</fullName>
    </submittedName>
</protein>
<feature type="compositionally biased region" description="Basic residues" evidence="1">
    <location>
        <begin position="1"/>
        <end position="10"/>
    </location>
</feature>
<proteinExistence type="predicted"/>
<name>A0A5Q2MYV4_9FIRM</name>
<accession>A0A5Q2MYV4</accession>
<feature type="region of interest" description="Disordered" evidence="1">
    <location>
        <begin position="1"/>
        <end position="40"/>
    </location>
</feature>
<gene>
    <name evidence="2" type="ORF">FTV88_0434</name>
</gene>
<evidence type="ECO:0000313" key="3">
    <source>
        <dbReference type="Proteomes" id="UP000366051"/>
    </source>
</evidence>
<feature type="compositionally biased region" description="Polar residues" evidence="1">
    <location>
        <begin position="26"/>
        <end position="40"/>
    </location>
</feature>
<evidence type="ECO:0000256" key="1">
    <source>
        <dbReference type="SAM" id="MobiDB-lite"/>
    </source>
</evidence>
<keyword evidence="3" id="KW-1185">Reference proteome</keyword>
<sequence>MDKIHRKKEKRPGTSEEQLQELHRLPTSSMSQKTFLATSC</sequence>
<evidence type="ECO:0000313" key="2">
    <source>
        <dbReference type="EMBL" id="QGG46613.1"/>
    </source>
</evidence>
<dbReference type="Proteomes" id="UP000366051">
    <property type="component" value="Chromosome"/>
</dbReference>
<dbReference type="KEGG" id="hcv:FTV88_0434"/>
<dbReference type="AlphaFoldDB" id="A0A5Q2MYV4"/>
<organism evidence="2 3">
    <name type="scientific">Heliorestis convoluta</name>
    <dbReference type="NCBI Taxonomy" id="356322"/>
    <lineage>
        <taxon>Bacteria</taxon>
        <taxon>Bacillati</taxon>
        <taxon>Bacillota</taxon>
        <taxon>Clostridia</taxon>
        <taxon>Eubacteriales</taxon>
        <taxon>Heliobacteriaceae</taxon>
        <taxon>Heliorestis</taxon>
    </lineage>
</organism>
<reference evidence="3" key="1">
    <citation type="submission" date="2019-11" db="EMBL/GenBank/DDBJ databases">
        <title>Genome sequence of Heliorestis convoluta strain HH, an alkaliphilic and minimalistic phototrophic bacterium from a soda lake in Egypt.</title>
        <authorList>
            <person name="Dewey E.D."/>
            <person name="Stokes L.M."/>
            <person name="Burchell B.M."/>
            <person name="Shaffer K.N."/>
            <person name="Huntington A.M."/>
            <person name="Baker J.M."/>
            <person name="Nadendla S."/>
            <person name="Giglio M.G."/>
            <person name="Touchman J.W."/>
            <person name="Blankenship R.E."/>
            <person name="Madigan M.T."/>
            <person name="Sattley W.M."/>
        </authorList>
    </citation>
    <scope>NUCLEOTIDE SEQUENCE [LARGE SCALE GENOMIC DNA]</scope>
    <source>
        <strain evidence="3">HH</strain>
    </source>
</reference>
<dbReference type="EMBL" id="CP045875">
    <property type="protein sequence ID" value="QGG46613.1"/>
    <property type="molecule type" value="Genomic_DNA"/>
</dbReference>